<dbReference type="PANTHER" id="PTHR48060">
    <property type="entry name" value="DNA DAMAGE-REPAIR/TOLERATION PROTEIN DRT100"/>
    <property type="match status" value="1"/>
</dbReference>
<comment type="caution">
    <text evidence="9">The sequence shown here is derived from an EMBL/GenBank/DDBJ whole genome shotgun (WGS) entry which is preliminary data.</text>
</comment>
<evidence type="ECO:0000256" key="5">
    <source>
        <dbReference type="ARBA" id="ARBA00023136"/>
    </source>
</evidence>
<dbReference type="EMBL" id="JBJUIK010000010">
    <property type="protein sequence ID" value="KAL3516531.1"/>
    <property type="molecule type" value="Genomic_DNA"/>
</dbReference>
<dbReference type="InterPro" id="IPR001611">
    <property type="entry name" value="Leu-rich_rpt"/>
</dbReference>
<organism evidence="9 10">
    <name type="scientific">Cinchona calisaya</name>
    <dbReference type="NCBI Taxonomy" id="153742"/>
    <lineage>
        <taxon>Eukaryota</taxon>
        <taxon>Viridiplantae</taxon>
        <taxon>Streptophyta</taxon>
        <taxon>Embryophyta</taxon>
        <taxon>Tracheophyta</taxon>
        <taxon>Spermatophyta</taxon>
        <taxon>Magnoliopsida</taxon>
        <taxon>eudicotyledons</taxon>
        <taxon>Gunneridae</taxon>
        <taxon>Pentapetalae</taxon>
        <taxon>asterids</taxon>
        <taxon>lamiids</taxon>
        <taxon>Gentianales</taxon>
        <taxon>Rubiaceae</taxon>
        <taxon>Cinchonoideae</taxon>
        <taxon>Cinchoneae</taxon>
        <taxon>Cinchona</taxon>
    </lineage>
</organism>
<evidence type="ECO:0000259" key="8">
    <source>
        <dbReference type="Pfam" id="PF08263"/>
    </source>
</evidence>
<evidence type="ECO:0000256" key="1">
    <source>
        <dbReference type="ARBA" id="ARBA00004370"/>
    </source>
</evidence>
<keyword evidence="10" id="KW-1185">Reference proteome</keyword>
<evidence type="ECO:0000256" key="6">
    <source>
        <dbReference type="ARBA" id="ARBA00023180"/>
    </source>
</evidence>
<dbReference type="InterPro" id="IPR053211">
    <property type="entry name" value="DNA_repair-toleration"/>
</dbReference>
<evidence type="ECO:0000256" key="7">
    <source>
        <dbReference type="SAM" id="SignalP"/>
    </source>
</evidence>
<evidence type="ECO:0000256" key="4">
    <source>
        <dbReference type="ARBA" id="ARBA00022737"/>
    </source>
</evidence>
<keyword evidence="3 7" id="KW-0732">Signal</keyword>
<sequence length="170" mass="18004">MGSMKVFLATLVTLAVSFSVNACPLADQAVLLAFKAALNEPYLSIFSSWPGNDCCSNWYGVSCDPTTGRVADIVLRGELRTPFLKKPTGQAIFGEIPACISSSLPILRIFDLVGNQISGKIPADIGSLGWLTILNLTDNKLTGGIPPSIVNLGSLMHLDLSNNKLAGEIP</sequence>
<dbReference type="PANTHER" id="PTHR48060:SF7">
    <property type="entry name" value="DNA DAMAGE-REPAIR_TOLERATION PROTEIN DRT100"/>
    <property type="match status" value="1"/>
</dbReference>
<keyword evidence="2" id="KW-0433">Leucine-rich repeat</keyword>
<dbReference type="InterPro" id="IPR013210">
    <property type="entry name" value="LRR_N_plant-typ"/>
</dbReference>
<dbReference type="Gene3D" id="3.80.10.10">
    <property type="entry name" value="Ribonuclease Inhibitor"/>
    <property type="match status" value="1"/>
</dbReference>
<gene>
    <name evidence="9" type="ORF">ACH5RR_023433</name>
</gene>
<dbReference type="SUPFAM" id="SSF52058">
    <property type="entry name" value="L domain-like"/>
    <property type="match status" value="1"/>
</dbReference>
<dbReference type="Pfam" id="PF08263">
    <property type="entry name" value="LRRNT_2"/>
    <property type="match status" value="1"/>
</dbReference>
<dbReference type="Proteomes" id="UP001630127">
    <property type="component" value="Unassembled WGS sequence"/>
</dbReference>
<comment type="subcellular location">
    <subcellularLocation>
        <location evidence="1">Membrane</location>
    </subcellularLocation>
</comment>
<dbReference type="FunFam" id="3.80.10.10:FF:000041">
    <property type="entry name" value="LRR receptor-like serine/threonine-protein kinase ERECTA"/>
    <property type="match status" value="1"/>
</dbReference>
<name>A0ABD2ZAM6_9GENT</name>
<accession>A0ABD2ZAM6</accession>
<protein>
    <recommendedName>
        <fullName evidence="8">Leucine-rich repeat-containing N-terminal plant-type domain-containing protein</fullName>
    </recommendedName>
</protein>
<dbReference type="GO" id="GO:0016020">
    <property type="term" value="C:membrane"/>
    <property type="evidence" value="ECO:0007669"/>
    <property type="project" value="UniProtKB-SubCell"/>
</dbReference>
<dbReference type="Pfam" id="PF00560">
    <property type="entry name" value="LRR_1"/>
    <property type="match status" value="3"/>
</dbReference>
<feature type="chain" id="PRO_5044796683" description="Leucine-rich repeat-containing N-terminal plant-type domain-containing protein" evidence="7">
    <location>
        <begin position="23"/>
        <end position="170"/>
    </location>
</feature>
<evidence type="ECO:0000313" key="9">
    <source>
        <dbReference type="EMBL" id="KAL3516531.1"/>
    </source>
</evidence>
<evidence type="ECO:0000256" key="2">
    <source>
        <dbReference type="ARBA" id="ARBA00022614"/>
    </source>
</evidence>
<dbReference type="AlphaFoldDB" id="A0ABD2ZAM6"/>
<dbReference type="InterPro" id="IPR032675">
    <property type="entry name" value="LRR_dom_sf"/>
</dbReference>
<keyword evidence="4" id="KW-0677">Repeat</keyword>
<feature type="signal peptide" evidence="7">
    <location>
        <begin position="1"/>
        <end position="22"/>
    </location>
</feature>
<feature type="domain" description="Leucine-rich repeat-containing N-terminal plant-type" evidence="8">
    <location>
        <begin position="27"/>
        <end position="64"/>
    </location>
</feature>
<keyword evidence="5" id="KW-0472">Membrane</keyword>
<evidence type="ECO:0000256" key="3">
    <source>
        <dbReference type="ARBA" id="ARBA00022729"/>
    </source>
</evidence>
<keyword evidence="6" id="KW-0325">Glycoprotein</keyword>
<proteinExistence type="predicted"/>
<reference evidence="9 10" key="1">
    <citation type="submission" date="2024-11" db="EMBL/GenBank/DDBJ databases">
        <title>A near-complete genome assembly of Cinchona calisaya.</title>
        <authorList>
            <person name="Lian D.C."/>
            <person name="Zhao X.W."/>
            <person name="Wei L."/>
        </authorList>
    </citation>
    <scope>NUCLEOTIDE SEQUENCE [LARGE SCALE GENOMIC DNA]</scope>
    <source>
        <tissue evidence="9">Nenye</tissue>
    </source>
</reference>
<evidence type="ECO:0000313" key="10">
    <source>
        <dbReference type="Proteomes" id="UP001630127"/>
    </source>
</evidence>